<feature type="region of interest" description="Disordered" evidence="1">
    <location>
        <begin position="14"/>
        <end position="67"/>
    </location>
</feature>
<dbReference type="Proteomes" id="UP000682811">
    <property type="component" value="Unassembled WGS sequence"/>
</dbReference>
<name>A0A919YED2_9BACL</name>
<organism evidence="2 3">
    <name type="scientific">Paenibacillus azoreducens</name>
    <dbReference type="NCBI Taxonomy" id="116718"/>
    <lineage>
        <taxon>Bacteria</taxon>
        <taxon>Bacillati</taxon>
        <taxon>Bacillota</taxon>
        <taxon>Bacilli</taxon>
        <taxon>Bacillales</taxon>
        <taxon>Paenibacillaceae</taxon>
        <taxon>Paenibacillus</taxon>
    </lineage>
</organism>
<gene>
    <name evidence="2" type="ORF">J34TS1_16770</name>
</gene>
<reference evidence="2 3" key="1">
    <citation type="submission" date="2021-03" db="EMBL/GenBank/DDBJ databases">
        <title>Antimicrobial resistance genes in bacteria isolated from Japanese honey, and their potential for conferring macrolide and lincosamide resistance in the American foulbrood pathogen Paenibacillus larvae.</title>
        <authorList>
            <person name="Okamoto M."/>
            <person name="Kumagai M."/>
            <person name="Kanamori H."/>
            <person name="Takamatsu D."/>
        </authorList>
    </citation>
    <scope>NUCLEOTIDE SEQUENCE [LARGE SCALE GENOMIC DNA]</scope>
    <source>
        <strain evidence="2 3">J34TS1</strain>
    </source>
</reference>
<dbReference type="AlphaFoldDB" id="A0A919YED2"/>
<protein>
    <submittedName>
        <fullName evidence="2">Uncharacterized protein</fullName>
    </submittedName>
</protein>
<comment type="caution">
    <text evidence="2">The sequence shown here is derived from an EMBL/GenBank/DDBJ whole genome shotgun (WGS) entry which is preliminary data.</text>
</comment>
<dbReference type="RefSeq" id="WP_237100216.1">
    <property type="nucleotide sequence ID" value="NZ_AP025343.1"/>
</dbReference>
<evidence type="ECO:0000256" key="1">
    <source>
        <dbReference type="SAM" id="MobiDB-lite"/>
    </source>
</evidence>
<dbReference type="EMBL" id="BORT01000005">
    <property type="protein sequence ID" value="GIO46912.1"/>
    <property type="molecule type" value="Genomic_DNA"/>
</dbReference>
<sequence>MNIRITKGSPLLATEGGHYRFHDLGPDAPHSKGSGPHISPERQKQIDALESGEYSGKGSKGTGEARPIKEVEIVDHTGKPIGELDEIDLKNGIFYEDKAAKGLDIINPKTVLPAQTHQQLTNKQILGKTRKRIKNIAEATATRATKNGTPEVPSLEQIKDIRKFIFRLDGDTPELRQAVKNSLEQLRKEFPDYTFDALFGGKK</sequence>
<accession>A0A919YED2</accession>
<evidence type="ECO:0000313" key="2">
    <source>
        <dbReference type="EMBL" id="GIO46912.1"/>
    </source>
</evidence>
<keyword evidence="3" id="KW-1185">Reference proteome</keyword>
<evidence type="ECO:0000313" key="3">
    <source>
        <dbReference type="Proteomes" id="UP000682811"/>
    </source>
</evidence>
<proteinExistence type="predicted"/>